<feature type="compositionally biased region" description="Low complexity" evidence="1">
    <location>
        <begin position="277"/>
        <end position="292"/>
    </location>
</feature>
<dbReference type="OrthoDB" id="2570531at2"/>
<reference evidence="2 3" key="1">
    <citation type="journal article" date="2014" name="Int. J. Syst. Evol. Microbiol.">
        <title>Streptomyces hoynatensis sp. nov., isolated from deep marine sediment.</title>
        <authorList>
            <person name="Veyisoglu A."/>
            <person name="Sahin N."/>
        </authorList>
    </citation>
    <scope>NUCLEOTIDE SEQUENCE [LARGE SCALE GENOMIC DNA]</scope>
    <source>
        <strain evidence="2 3">KCTC 29097</strain>
    </source>
</reference>
<name>A0A3A9YRW5_9ACTN</name>
<evidence type="ECO:0000313" key="2">
    <source>
        <dbReference type="EMBL" id="RKN37986.1"/>
    </source>
</evidence>
<gene>
    <name evidence="2" type="ORF">D7294_25675</name>
</gene>
<evidence type="ECO:0000256" key="1">
    <source>
        <dbReference type="SAM" id="MobiDB-lite"/>
    </source>
</evidence>
<dbReference type="InterPro" id="IPR011009">
    <property type="entry name" value="Kinase-like_dom_sf"/>
</dbReference>
<dbReference type="AlphaFoldDB" id="A0A3A9YRW5"/>
<dbReference type="RefSeq" id="WP_120683843.1">
    <property type="nucleotide sequence ID" value="NZ_RBAL01000020.1"/>
</dbReference>
<sequence length="313" mass="33481">MRKRLVVVGGTGRPGWEALPDAVLDAVRERTGQVRAVRMKPGRGDGWFRAALDAERGRVFVKGARVEHESAWLLEREAGVGPLLGALGPEVRWRVTAEGWDLVGWEHVEGRAADYAPGSPDLPRVVEALTGAGRLACAGAEVAVAGLRWGAYLDDRADAALLDGEALLHTGWHPGQVLIGEDGPRLVGWGMATRGAAWIDPACWVLRLVLAGHGPAAAERWAARVPAWAKAPRRALDAFAAAQARYWWAAALERPETRARGLADAAAAWAAHRRGEPGAAAEGQPAAWAARGGSHAPERARPRPAPIRRLRRG</sequence>
<keyword evidence="2" id="KW-0808">Transferase</keyword>
<organism evidence="2 3">
    <name type="scientific">Streptomyces hoynatensis</name>
    <dbReference type="NCBI Taxonomy" id="1141874"/>
    <lineage>
        <taxon>Bacteria</taxon>
        <taxon>Bacillati</taxon>
        <taxon>Actinomycetota</taxon>
        <taxon>Actinomycetes</taxon>
        <taxon>Kitasatosporales</taxon>
        <taxon>Streptomycetaceae</taxon>
        <taxon>Streptomyces</taxon>
    </lineage>
</organism>
<dbReference type="Proteomes" id="UP000272474">
    <property type="component" value="Unassembled WGS sequence"/>
</dbReference>
<keyword evidence="3" id="KW-1185">Reference proteome</keyword>
<comment type="caution">
    <text evidence="2">The sequence shown here is derived from an EMBL/GenBank/DDBJ whole genome shotgun (WGS) entry which is preliminary data.</text>
</comment>
<protein>
    <submittedName>
        <fullName evidence="2">Aminoglycoside phosphotransferase</fullName>
    </submittedName>
</protein>
<accession>A0A3A9YRW5</accession>
<dbReference type="GO" id="GO:0016740">
    <property type="term" value="F:transferase activity"/>
    <property type="evidence" value="ECO:0007669"/>
    <property type="project" value="UniProtKB-KW"/>
</dbReference>
<dbReference type="EMBL" id="RBAL01000020">
    <property type="protein sequence ID" value="RKN37986.1"/>
    <property type="molecule type" value="Genomic_DNA"/>
</dbReference>
<proteinExistence type="predicted"/>
<feature type="region of interest" description="Disordered" evidence="1">
    <location>
        <begin position="272"/>
        <end position="313"/>
    </location>
</feature>
<evidence type="ECO:0000313" key="3">
    <source>
        <dbReference type="Proteomes" id="UP000272474"/>
    </source>
</evidence>
<dbReference type="SUPFAM" id="SSF56112">
    <property type="entry name" value="Protein kinase-like (PK-like)"/>
    <property type="match status" value="1"/>
</dbReference>